<keyword evidence="2" id="KW-0614">Plasmid</keyword>
<dbReference type="RefSeq" id="WP_137117419.1">
    <property type="nucleotide sequence ID" value="NZ_CP032323.1"/>
</dbReference>
<evidence type="ECO:0008006" key="4">
    <source>
        <dbReference type="Google" id="ProtNLM"/>
    </source>
</evidence>
<reference evidence="2 3" key="1">
    <citation type="submission" date="2018-09" db="EMBL/GenBank/DDBJ databases">
        <title>Whole genome based analysis of evolution and adaptive divergence in Indian and Brazilian strains of Azospirillum brasilense.</title>
        <authorList>
            <person name="Singh C."/>
            <person name="Tripathi A.K."/>
        </authorList>
    </citation>
    <scope>NUCLEOTIDE SEQUENCE [LARGE SCALE GENOMIC DNA]</scope>
    <source>
        <strain evidence="2 3">MTCC4035</strain>
        <plasmid evidence="2 3">p2</plasmid>
    </source>
</reference>
<protein>
    <recommendedName>
        <fullName evidence="4">Pilus assembly protein CpaD</fullName>
    </recommendedName>
</protein>
<feature type="signal peptide" evidence="1">
    <location>
        <begin position="1"/>
        <end position="30"/>
    </location>
</feature>
<feature type="chain" id="PRO_5020523626" description="Pilus assembly protein CpaD" evidence="1">
    <location>
        <begin position="31"/>
        <end position="222"/>
    </location>
</feature>
<organism evidence="2 3">
    <name type="scientific">Azospirillum argentinense</name>
    <dbReference type="NCBI Taxonomy" id="2970906"/>
    <lineage>
        <taxon>Bacteria</taxon>
        <taxon>Pseudomonadati</taxon>
        <taxon>Pseudomonadota</taxon>
        <taxon>Alphaproteobacteria</taxon>
        <taxon>Rhodospirillales</taxon>
        <taxon>Azospirillaceae</taxon>
        <taxon>Azospirillum</taxon>
    </lineage>
</organism>
<evidence type="ECO:0000313" key="2">
    <source>
        <dbReference type="EMBL" id="QCN98350.1"/>
    </source>
</evidence>
<sequence length="222" mass="23313">MNDHFPQRPLRQAILLALTLLAGACTPVEALWTPADTPRKVTVERAESAARLPATRNNRLAPADTAQLRRLIEELGEPPRTRVTIALPAGAEQDQAVPVVRALAGFGVDPANITVAGQPGGDAGPVRGIAVTAELYAAVPPRCPDWRRTVMDDNSFRPSSNFGCANANNLAVMLADPGDLAAPRRMGPADGAAQEAAVNRYKANTVTPLKASSTVLTGASQQ</sequence>
<dbReference type="Pfam" id="PF09476">
    <property type="entry name" value="Pilus_CpaD"/>
    <property type="match status" value="1"/>
</dbReference>
<gene>
    <name evidence="2" type="ORF">D3093_24170</name>
</gene>
<dbReference type="AlphaFoldDB" id="A0A4D8PMH8"/>
<accession>A0A4D8PMH8</accession>
<dbReference type="KEGG" id="aare:D3093_24170"/>
<proteinExistence type="predicted"/>
<dbReference type="InterPro" id="IPR013361">
    <property type="entry name" value="Pilus_CpaD"/>
</dbReference>
<geneLocation type="plasmid" evidence="2 3">
    <name>p2</name>
</geneLocation>
<name>A0A4D8PMH8_9PROT</name>
<dbReference type="InterPro" id="IPR019027">
    <property type="entry name" value="Pilus_biogenesis_CpaD-related"/>
</dbReference>
<dbReference type="EMBL" id="CP032323">
    <property type="protein sequence ID" value="QCN98350.1"/>
    <property type="molecule type" value="Genomic_DNA"/>
</dbReference>
<dbReference type="Proteomes" id="UP000298595">
    <property type="component" value="Plasmid p2"/>
</dbReference>
<dbReference type="NCBIfam" id="TIGR02522">
    <property type="entry name" value="pilus_cpaD"/>
    <property type="match status" value="1"/>
</dbReference>
<evidence type="ECO:0000256" key="1">
    <source>
        <dbReference type="SAM" id="SignalP"/>
    </source>
</evidence>
<evidence type="ECO:0000313" key="3">
    <source>
        <dbReference type="Proteomes" id="UP000298595"/>
    </source>
</evidence>
<keyword evidence="1" id="KW-0732">Signal</keyword>